<name>A0A7J8GQH2_MOLMO</name>
<keyword evidence="2" id="KW-1185">Reference proteome</keyword>
<accession>A0A7J8GQH2</accession>
<protein>
    <submittedName>
        <fullName evidence="1">Uncharacterized protein</fullName>
    </submittedName>
</protein>
<dbReference type="InParanoid" id="A0A7J8GQH2"/>
<organism evidence="1 2">
    <name type="scientific">Molossus molossus</name>
    <name type="common">Pallas' mastiff bat</name>
    <name type="synonym">Vespertilio molossus</name>
    <dbReference type="NCBI Taxonomy" id="27622"/>
    <lineage>
        <taxon>Eukaryota</taxon>
        <taxon>Metazoa</taxon>
        <taxon>Chordata</taxon>
        <taxon>Craniata</taxon>
        <taxon>Vertebrata</taxon>
        <taxon>Euteleostomi</taxon>
        <taxon>Mammalia</taxon>
        <taxon>Eutheria</taxon>
        <taxon>Laurasiatheria</taxon>
        <taxon>Chiroptera</taxon>
        <taxon>Yangochiroptera</taxon>
        <taxon>Molossidae</taxon>
        <taxon>Molossus</taxon>
    </lineage>
</organism>
<dbReference type="AlphaFoldDB" id="A0A7J8GQH2"/>
<reference evidence="1 2" key="1">
    <citation type="journal article" date="2020" name="Nature">
        <title>Six reference-quality genomes reveal evolution of bat adaptations.</title>
        <authorList>
            <person name="Jebb D."/>
            <person name="Huang Z."/>
            <person name="Pippel M."/>
            <person name="Hughes G.M."/>
            <person name="Lavrichenko K."/>
            <person name="Devanna P."/>
            <person name="Winkler S."/>
            <person name="Jermiin L.S."/>
            <person name="Skirmuntt E.C."/>
            <person name="Katzourakis A."/>
            <person name="Burkitt-Gray L."/>
            <person name="Ray D.A."/>
            <person name="Sullivan K.A.M."/>
            <person name="Roscito J.G."/>
            <person name="Kirilenko B.M."/>
            <person name="Davalos L.M."/>
            <person name="Corthals A.P."/>
            <person name="Power M.L."/>
            <person name="Jones G."/>
            <person name="Ransome R.D."/>
            <person name="Dechmann D.K.N."/>
            <person name="Locatelli A.G."/>
            <person name="Puechmaille S.J."/>
            <person name="Fedrigo O."/>
            <person name="Jarvis E.D."/>
            <person name="Hiller M."/>
            <person name="Vernes S.C."/>
            <person name="Myers E.W."/>
            <person name="Teeling E.C."/>
        </authorList>
    </citation>
    <scope>NUCLEOTIDE SEQUENCE [LARGE SCALE GENOMIC DNA]</scope>
    <source>
        <strain evidence="1">MMolMol1</strain>
        <tissue evidence="1">Muscle</tissue>
    </source>
</reference>
<gene>
    <name evidence="1" type="ORF">HJG59_011311</name>
</gene>
<evidence type="ECO:0000313" key="1">
    <source>
        <dbReference type="EMBL" id="KAF6462273.1"/>
    </source>
</evidence>
<comment type="caution">
    <text evidence="1">The sequence shown here is derived from an EMBL/GenBank/DDBJ whole genome shotgun (WGS) entry which is preliminary data.</text>
</comment>
<dbReference type="EMBL" id="JACASF010000008">
    <property type="protein sequence ID" value="KAF6462273.1"/>
    <property type="molecule type" value="Genomic_DNA"/>
</dbReference>
<proteinExistence type="predicted"/>
<evidence type="ECO:0000313" key="2">
    <source>
        <dbReference type="Proteomes" id="UP000550707"/>
    </source>
</evidence>
<dbReference type="Proteomes" id="UP000550707">
    <property type="component" value="Unassembled WGS sequence"/>
</dbReference>
<sequence>MTIMGYEKILINLFGCQNVLCDIIMDPVDQTVTSFKRLKVTTPVVIPASPVVKQEKPPVRTSCQARATQTSSLPTWGQLKQLTGEAQQVVLGQGVEVAPTMLFVALLSLVSIQGSMVGANTYWTYFPDPPVVNPAAWKEGLCLFLLMIQQ</sequence>